<dbReference type="STRING" id="1271860.SAMN05216174_102461"/>
<dbReference type="InterPro" id="IPR040170">
    <property type="entry name" value="Cytosol_ACT"/>
</dbReference>
<evidence type="ECO:0000256" key="3">
    <source>
        <dbReference type="PROSITE-ProRule" id="PRU01106"/>
    </source>
</evidence>
<dbReference type="PROSITE" id="PS51770">
    <property type="entry name" value="HOTDOG_ACOT"/>
    <property type="match status" value="1"/>
</dbReference>
<dbReference type="RefSeq" id="WP_091449197.1">
    <property type="nucleotide sequence ID" value="NZ_FMZZ01000002.1"/>
</dbReference>
<dbReference type="Gene3D" id="3.10.129.10">
    <property type="entry name" value="Hotdog Thioesterase"/>
    <property type="match status" value="1"/>
</dbReference>
<dbReference type="InterPro" id="IPR006683">
    <property type="entry name" value="Thioestr_dom"/>
</dbReference>
<comment type="similarity">
    <text evidence="1">Belongs to the acyl coenzyme A hydrolase family.</text>
</comment>
<dbReference type="Proteomes" id="UP000199501">
    <property type="component" value="Unassembled WGS sequence"/>
</dbReference>
<organism evidence="6 7">
    <name type="scientific">Actinokineospora iranica</name>
    <dbReference type="NCBI Taxonomy" id="1271860"/>
    <lineage>
        <taxon>Bacteria</taxon>
        <taxon>Bacillati</taxon>
        <taxon>Actinomycetota</taxon>
        <taxon>Actinomycetes</taxon>
        <taxon>Pseudonocardiales</taxon>
        <taxon>Pseudonocardiaceae</taxon>
        <taxon>Actinokineospora</taxon>
    </lineage>
</organism>
<dbReference type="CDD" id="cd03442">
    <property type="entry name" value="BFIT_BACH"/>
    <property type="match status" value="1"/>
</dbReference>
<accession>A0A1G6MB32</accession>
<evidence type="ECO:0000256" key="1">
    <source>
        <dbReference type="ARBA" id="ARBA00010458"/>
    </source>
</evidence>
<feature type="domain" description="HotDog ACOT-type" evidence="5">
    <location>
        <begin position="25"/>
        <end position="138"/>
    </location>
</feature>
<dbReference type="GO" id="GO:0005829">
    <property type="term" value="C:cytosol"/>
    <property type="evidence" value="ECO:0007669"/>
    <property type="project" value="TreeGrafter"/>
</dbReference>
<name>A0A1G6MB32_9PSEU</name>
<sequence>MTSVDAAPQTPTADLDSVPAGKPMSESRRELSRVIWRANENMFGSGKGTIILEMIDDVAWATAARHADGHAVTVSLDDMTFISPVWPGDVVSAYAQVEDTGRTSMDIGVYVSARRMKGSNDPEPVAEAHLVFVAVDDNGTPRPVRPVTPETDTEYARHRAVAIRREHRKALARALAEAALPATR</sequence>
<dbReference type="GO" id="GO:0006637">
    <property type="term" value="P:acyl-CoA metabolic process"/>
    <property type="evidence" value="ECO:0007669"/>
    <property type="project" value="TreeGrafter"/>
</dbReference>
<gene>
    <name evidence="6" type="ORF">SAMN05216174_102461</name>
</gene>
<dbReference type="InterPro" id="IPR029069">
    <property type="entry name" value="HotDog_dom_sf"/>
</dbReference>
<keyword evidence="2 3" id="KW-0378">Hydrolase</keyword>
<dbReference type="EMBL" id="FMZZ01000002">
    <property type="protein sequence ID" value="SDC52723.1"/>
    <property type="molecule type" value="Genomic_DNA"/>
</dbReference>
<evidence type="ECO:0000259" key="5">
    <source>
        <dbReference type="PROSITE" id="PS51770"/>
    </source>
</evidence>
<dbReference type="OrthoDB" id="9809430at2"/>
<dbReference type="PANTHER" id="PTHR11049">
    <property type="entry name" value="ACYL COENZYME A THIOESTER HYDROLASE"/>
    <property type="match status" value="1"/>
</dbReference>
<proteinExistence type="inferred from homology"/>
<keyword evidence="7" id="KW-1185">Reference proteome</keyword>
<dbReference type="PANTHER" id="PTHR11049:SF16">
    <property type="entry name" value="PROTEIN VDLD"/>
    <property type="match status" value="1"/>
</dbReference>
<evidence type="ECO:0000313" key="7">
    <source>
        <dbReference type="Proteomes" id="UP000199501"/>
    </source>
</evidence>
<dbReference type="InterPro" id="IPR033120">
    <property type="entry name" value="HOTDOG_ACOT"/>
</dbReference>
<evidence type="ECO:0000313" key="6">
    <source>
        <dbReference type="EMBL" id="SDC52723.1"/>
    </source>
</evidence>
<dbReference type="GO" id="GO:0052816">
    <property type="term" value="F:long-chain fatty acyl-CoA hydrolase activity"/>
    <property type="evidence" value="ECO:0007669"/>
    <property type="project" value="TreeGrafter"/>
</dbReference>
<evidence type="ECO:0000256" key="4">
    <source>
        <dbReference type="SAM" id="MobiDB-lite"/>
    </source>
</evidence>
<dbReference type="Pfam" id="PF03061">
    <property type="entry name" value="4HBT"/>
    <property type="match status" value="1"/>
</dbReference>
<feature type="region of interest" description="Disordered" evidence="4">
    <location>
        <begin position="1"/>
        <end position="26"/>
    </location>
</feature>
<protein>
    <submittedName>
        <fullName evidence="6">Acyl-CoA hydrolase</fullName>
    </submittedName>
</protein>
<dbReference type="SUPFAM" id="SSF54637">
    <property type="entry name" value="Thioesterase/thiol ester dehydrase-isomerase"/>
    <property type="match status" value="1"/>
</dbReference>
<evidence type="ECO:0000256" key="2">
    <source>
        <dbReference type="ARBA" id="ARBA00022801"/>
    </source>
</evidence>
<dbReference type="AlphaFoldDB" id="A0A1G6MB32"/>
<reference evidence="7" key="1">
    <citation type="submission" date="2016-10" db="EMBL/GenBank/DDBJ databases">
        <authorList>
            <person name="Varghese N."/>
            <person name="Submissions S."/>
        </authorList>
    </citation>
    <scope>NUCLEOTIDE SEQUENCE [LARGE SCALE GENOMIC DNA]</scope>
    <source>
        <strain evidence="7">IBRC-M 10403</strain>
    </source>
</reference>